<protein>
    <submittedName>
        <fullName evidence="1">Uncharacterized protein</fullName>
    </submittedName>
</protein>
<comment type="caution">
    <text evidence="1">The sequence shown here is derived from an EMBL/GenBank/DDBJ whole genome shotgun (WGS) entry which is preliminary data.</text>
</comment>
<dbReference type="Proteomes" id="UP001211907">
    <property type="component" value="Unassembled WGS sequence"/>
</dbReference>
<name>A0AAD5T4L7_9FUNG</name>
<keyword evidence="2" id="KW-1185">Reference proteome</keyword>
<dbReference type="AlphaFoldDB" id="A0AAD5T4L7"/>
<gene>
    <name evidence="1" type="ORF">HK100_007897</name>
</gene>
<dbReference type="EMBL" id="JADGJH010000376">
    <property type="protein sequence ID" value="KAJ3130602.1"/>
    <property type="molecule type" value="Genomic_DNA"/>
</dbReference>
<organism evidence="1 2">
    <name type="scientific">Physocladia obscura</name>
    <dbReference type="NCBI Taxonomy" id="109957"/>
    <lineage>
        <taxon>Eukaryota</taxon>
        <taxon>Fungi</taxon>
        <taxon>Fungi incertae sedis</taxon>
        <taxon>Chytridiomycota</taxon>
        <taxon>Chytridiomycota incertae sedis</taxon>
        <taxon>Chytridiomycetes</taxon>
        <taxon>Chytridiales</taxon>
        <taxon>Chytriomycetaceae</taxon>
        <taxon>Physocladia</taxon>
    </lineage>
</organism>
<evidence type="ECO:0000313" key="1">
    <source>
        <dbReference type="EMBL" id="KAJ3130602.1"/>
    </source>
</evidence>
<evidence type="ECO:0000313" key="2">
    <source>
        <dbReference type="Proteomes" id="UP001211907"/>
    </source>
</evidence>
<reference evidence="1" key="1">
    <citation type="submission" date="2020-05" db="EMBL/GenBank/DDBJ databases">
        <title>Phylogenomic resolution of chytrid fungi.</title>
        <authorList>
            <person name="Stajich J.E."/>
            <person name="Amses K."/>
            <person name="Simmons R."/>
            <person name="Seto K."/>
            <person name="Myers J."/>
            <person name="Bonds A."/>
            <person name="Quandt C.A."/>
            <person name="Barry K."/>
            <person name="Liu P."/>
            <person name="Grigoriev I."/>
            <person name="Longcore J.E."/>
            <person name="James T.Y."/>
        </authorList>
    </citation>
    <scope>NUCLEOTIDE SEQUENCE</scope>
    <source>
        <strain evidence="1">JEL0513</strain>
    </source>
</reference>
<accession>A0AAD5T4L7</accession>
<sequence length="203" mass="21729">MVPVQLIRKLFDTNLFSGNLMTVPQKCAAGTVCCSNACVVPDDIACGTLIHSPSLITSISSIPIVQSNISPCREIAENDIVKLDNITARQSCAPGTVCCADSDTNRCDYKHNCNNILPKFPYNASTNLITLNPPVNVCLNIADGASACVNPSGYVKCRGGFAVTSSLEQRAALELVLIPELPFLILFAALVPEVWITVLYVQV</sequence>
<proteinExistence type="predicted"/>